<sequence length="36" mass="4287">MQTILLHLYISSVHNNSVQLRHLQMLQYLISLLTHQ</sequence>
<dbReference type="EMBL" id="BK059132">
    <property type="protein sequence ID" value="DAE33284.1"/>
    <property type="molecule type" value="Genomic_DNA"/>
</dbReference>
<accession>A0A8S5RQH4</accession>
<reference evidence="1" key="1">
    <citation type="journal article" date="2021" name="Proc. Natl. Acad. Sci. U.S.A.">
        <title>A Catalog of Tens of Thousands of Viruses from Human Metagenomes Reveals Hidden Associations with Chronic Diseases.</title>
        <authorList>
            <person name="Tisza M.J."/>
            <person name="Buck C.B."/>
        </authorList>
    </citation>
    <scope>NUCLEOTIDE SEQUENCE</scope>
    <source>
        <strain evidence="1">Ctrcb4</strain>
    </source>
</reference>
<evidence type="ECO:0000313" key="1">
    <source>
        <dbReference type="EMBL" id="DAE33284.1"/>
    </source>
</evidence>
<protein>
    <submittedName>
        <fullName evidence="1">Uncharacterized protein</fullName>
    </submittedName>
</protein>
<organism evidence="1">
    <name type="scientific">virus sp. ctrcb4</name>
    <dbReference type="NCBI Taxonomy" id="2825824"/>
    <lineage>
        <taxon>Viruses</taxon>
    </lineage>
</organism>
<name>A0A8S5RQH4_9VIRU</name>
<proteinExistence type="predicted"/>